<feature type="binding site" evidence="9">
    <location>
        <position position="89"/>
    </location>
    <ligand>
        <name>ATP</name>
        <dbReference type="ChEBI" id="CHEBI:30616"/>
    </ligand>
</feature>
<evidence type="ECO:0000256" key="1">
    <source>
        <dbReference type="ARBA" id="ARBA00012513"/>
    </source>
</evidence>
<evidence type="ECO:0000256" key="10">
    <source>
        <dbReference type="RuleBase" id="RU000304"/>
    </source>
</evidence>
<dbReference type="InterPro" id="IPR011009">
    <property type="entry name" value="Kinase-like_dom_sf"/>
</dbReference>
<evidence type="ECO:0000313" key="12">
    <source>
        <dbReference type="EMBL" id="KAL1499505.1"/>
    </source>
</evidence>
<dbReference type="Proteomes" id="UP001515480">
    <property type="component" value="Unassembled WGS sequence"/>
</dbReference>
<evidence type="ECO:0000256" key="6">
    <source>
        <dbReference type="ARBA" id="ARBA00022840"/>
    </source>
</evidence>
<organism evidence="12 13">
    <name type="scientific">Prymnesium parvum</name>
    <name type="common">Toxic golden alga</name>
    <dbReference type="NCBI Taxonomy" id="97485"/>
    <lineage>
        <taxon>Eukaryota</taxon>
        <taxon>Haptista</taxon>
        <taxon>Haptophyta</taxon>
        <taxon>Prymnesiophyceae</taxon>
        <taxon>Prymnesiales</taxon>
        <taxon>Prymnesiaceae</taxon>
        <taxon>Prymnesium</taxon>
    </lineage>
</organism>
<evidence type="ECO:0000256" key="5">
    <source>
        <dbReference type="ARBA" id="ARBA00022777"/>
    </source>
</evidence>
<sequence length="250" mass="27326">MLAASPRAPLASLSNRENLISLTMGNKSALNKVTAPHPPQSQLNTPLEKVTIPGTIPLQELQLIALIGEGGFGSVYSGIDNKYGEVAVKICNIGDSADVEDVAHEISVHRKLQPRGSFKEGMHVQFYYHIEQPTRSLIVMELIKGVDLEDYAALRPHGRLEESEARAIAFPFLKAIEYFHSQGVAHLDIKPTNLLIDQNGYPRLIDYGSSAIFEGSEGLVTEQGGTDNYKAPERHEATTDEEFCGPAADM</sequence>
<dbReference type="EMBL" id="JBGBPQ010000025">
    <property type="protein sequence ID" value="KAL1499505.1"/>
    <property type="molecule type" value="Genomic_DNA"/>
</dbReference>
<reference evidence="12 13" key="1">
    <citation type="journal article" date="2024" name="Science">
        <title>Giant polyketide synthase enzymes in the biosynthesis of giant marine polyether toxins.</title>
        <authorList>
            <person name="Fallon T.R."/>
            <person name="Shende V.V."/>
            <person name="Wierzbicki I.H."/>
            <person name="Pendleton A.L."/>
            <person name="Watervoot N.F."/>
            <person name="Auber R.P."/>
            <person name="Gonzalez D.J."/>
            <person name="Wisecaver J.H."/>
            <person name="Moore B.S."/>
        </authorList>
    </citation>
    <scope>NUCLEOTIDE SEQUENCE [LARGE SCALE GENOMIC DNA]</scope>
    <source>
        <strain evidence="12 13">12B1</strain>
    </source>
</reference>
<dbReference type="GO" id="GO:0005524">
    <property type="term" value="F:ATP binding"/>
    <property type="evidence" value="ECO:0007669"/>
    <property type="project" value="UniProtKB-UniRule"/>
</dbReference>
<dbReference type="PANTHER" id="PTHR43895">
    <property type="entry name" value="CALCIUM/CALMODULIN-DEPENDENT PROTEIN KINASE KINASE-RELATED"/>
    <property type="match status" value="1"/>
</dbReference>
<evidence type="ECO:0000256" key="7">
    <source>
        <dbReference type="ARBA" id="ARBA00047899"/>
    </source>
</evidence>
<keyword evidence="2 10" id="KW-0723">Serine/threonine-protein kinase</keyword>
<protein>
    <recommendedName>
        <fullName evidence="1">non-specific serine/threonine protein kinase</fullName>
        <ecNumber evidence="1">2.7.11.1</ecNumber>
    </recommendedName>
</protein>
<feature type="domain" description="Protein kinase" evidence="11">
    <location>
        <begin position="61"/>
        <end position="250"/>
    </location>
</feature>
<dbReference type="AlphaFoldDB" id="A0AB34IJW6"/>
<gene>
    <name evidence="12" type="ORF">AB1Y20_011708</name>
</gene>
<dbReference type="PROSITE" id="PS00107">
    <property type="entry name" value="PROTEIN_KINASE_ATP"/>
    <property type="match status" value="1"/>
</dbReference>
<dbReference type="GO" id="GO:0004674">
    <property type="term" value="F:protein serine/threonine kinase activity"/>
    <property type="evidence" value="ECO:0007669"/>
    <property type="project" value="UniProtKB-KW"/>
</dbReference>
<dbReference type="InterPro" id="IPR008271">
    <property type="entry name" value="Ser/Thr_kinase_AS"/>
</dbReference>
<dbReference type="InterPro" id="IPR000719">
    <property type="entry name" value="Prot_kinase_dom"/>
</dbReference>
<evidence type="ECO:0000256" key="9">
    <source>
        <dbReference type="PROSITE-ProRule" id="PRU10141"/>
    </source>
</evidence>
<evidence type="ECO:0000256" key="4">
    <source>
        <dbReference type="ARBA" id="ARBA00022741"/>
    </source>
</evidence>
<dbReference type="GO" id="GO:0007165">
    <property type="term" value="P:signal transduction"/>
    <property type="evidence" value="ECO:0007669"/>
    <property type="project" value="TreeGrafter"/>
</dbReference>
<comment type="catalytic activity">
    <reaction evidence="8">
        <text>L-seryl-[protein] + ATP = O-phospho-L-seryl-[protein] + ADP + H(+)</text>
        <dbReference type="Rhea" id="RHEA:17989"/>
        <dbReference type="Rhea" id="RHEA-COMP:9863"/>
        <dbReference type="Rhea" id="RHEA-COMP:11604"/>
        <dbReference type="ChEBI" id="CHEBI:15378"/>
        <dbReference type="ChEBI" id="CHEBI:29999"/>
        <dbReference type="ChEBI" id="CHEBI:30616"/>
        <dbReference type="ChEBI" id="CHEBI:83421"/>
        <dbReference type="ChEBI" id="CHEBI:456216"/>
        <dbReference type="EC" id="2.7.11.1"/>
    </reaction>
</comment>
<evidence type="ECO:0000256" key="8">
    <source>
        <dbReference type="ARBA" id="ARBA00048679"/>
    </source>
</evidence>
<evidence type="ECO:0000256" key="3">
    <source>
        <dbReference type="ARBA" id="ARBA00022679"/>
    </source>
</evidence>
<comment type="catalytic activity">
    <reaction evidence="7">
        <text>L-threonyl-[protein] + ATP = O-phospho-L-threonyl-[protein] + ADP + H(+)</text>
        <dbReference type="Rhea" id="RHEA:46608"/>
        <dbReference type="Rhea" id="RHEA-COMP:11060"/>
        <dbReference type="Rhea" id="RHEA-COMP:11605"/>
        <dbReference type="ChEBI" id="CHEBI:15378"/>
        <dbReference type="ChEBI" id="CHEBI:30013"/>
        <dbReference type="ChEBI" id="CHEBI:30616"/>
        <dbReference type="ChEBI" id="CHEBI:61977"/>
        <dbReference type="ChEBI" id="CHEBI:456216"/>
        <dbReference type="EC" id="2.7.11.1"/>
    </reaction>
</comment>
<dbReference type="PANTHER" id="PTHR43895:SF32">
    <property type="entry name" value="SERINE_THREONINE-PROTEIN KINASE CHK1"/>
    <property type="match status" value="1"/>
</dbReference>
<dbReference type="InterPro" id="IPR017441">
    <property type="entry name" value="Protein_kinase_ATP_BS"/>
</dbReference>
<dbReference type="Gene3D" id="1.10.510.10">
    <property type="entry name" value="Transferase(Phosphotransferase) domain 1"/>
    <property type="match status" value="1"/>
</dbReference>
<keyword evidence="3" id="KW-0808">Transferase</keyword>
<keyword evidence="4 9" id="KW-0547">Nucleotide-binding</keyword>
<dbReference type="PROSITE" id="PS00108">
    <property type="entry name" value="PROTEIN_KINASE_ST"/>
    <property type="match status" value="1"/>
</dbReference>
<comment type="caution">
    <text evidence="12">The sequence shown here is derived from an EMBL/GenBank/DDBJ whole genome shotgun (WGS) entry which is preliminary data.</text>
</comment>
<dbReference type="Pfam" id="PF00069">
    <property type="entry name" value="Pkinase"/>
    <property type="match status" value="1"/>
</dbReference>
<keyword evidence="5" id="KW-0418">Kinase</keyword>
<name>A0AB34IJW6_PRYPA</name>
<dbReference type="SMART" id="SM00220">
    <property type="entry name" value="S_TKc"/>
    <property type="match status" value="1"/>
</dbReference>
<evidence type="ECO:0000313" key="13">
    <source>
        <dbReference type="Proteomes" id="UP001515480"/>
    </source>
</evidence>
<accession>A0AB34IJW6</accession>
<evidence type="ECO:0000259" key="11">
    <source>
        <dbReference type="PROSITE" id="PS50011"/>
    </source>
</evidence>
<proteinExistence type="inferred from homology"/>
<dbReference type="SUPFAM" id="SSF56112">
    <property type="entry name" value="Protein kinase-like (PK-like)"/>
    <property type="match status" value="1"/>
</dbReference>
<keyword evidence="13" id="KW-1185">Reference proteome</keyword>
<dbReference type="PROSITE" id="PS50011">
    <property type="entry name" value="PROTEIN_KINASE_DOM"/>
    <property type="match status" value="1"/>
</dbReference>
<dbReference type="EC" id="2.7.11.1" evidence="1"/>
<keyword evidence="6 9" id="KW-0067">ATP-binding</keyword>
<comment type="similarity">
    <text evidence="10">Belongs to the protein kinase superfamily.</text>
</comment>
<evidence type="ECO:0000256" key="2">
    <source>
        <dbReference type="ARBA" id="ARBA00022527"/>
    </source>
</evidence>